<accession>A0A150MJI3</accession>
<name>A0A150MJI3_9BACL</name>
<evidence type="ECO:0008006" key="3">
    <source>
        <dbReference type="Google" id="ProtNLM"/>
    </source>
</evidence>
<reference evidence="1 2" key="1">
    <citation type="submission" date="2016-01" db="EMBL/GenBank/DDBJ databases">
        <title>Draft Genome Sequences of Seven Thermophilic Sporeformers Isolated from Foods.</title>
        <authorList>
            <person name="Berendsen E.M."/>
            <person name="Wells-Bennik M.H."/>
            <person name="Krawcyk A.O."/>
            <person name="De Jong A."/>
            <person name="Holsappel S."/>
            <person name="Eijlander R.T."/>
            <person name="Kuipers O.P."/>
        </authorList>
    </citation>
    <scope>NUCLEOTIDE SEQUENCE [LARGE SCALE GENOMIC DNA]</scope>
    <source>
        <strain evidence="1 2">B4110</strain>
    </source>
</reference>
<dbReference type="RefSeq" id="WP_062678886.1">
    <property type="nucleotide sequence ID" value="NZ_LQYW01000149.1"/>
</dbReference>
<dbReference type="InterPro" id="IPR011231">
    <property type="entry name" value="Phage_VT1-Sakai_H0018"/>
</dbReference>
<dbReference type="Proteomes" id="UP000075324">
    <property type="component" value="Unassembled WGS sequence"/>
</dbReference>
<evidence type="ECO:0000313" key="1">
    <source>
        <dbReference type="EMBL" id="KYD24608.1"/>
    </source>
</evidence>
<comment type="caution">
    <text evidence="1">The sequence shown here is derived from an EMBL/GenBank/DDBJ whole genome shotgun (WGS) entry which is preliminary data.</text>
</comment>
<protein>
    <recommendedName>
        <fullName evidence="3">DUF2190 family protein</fullName>
    </recommendedName>
</protein>
<dbReference type="PATRIC" id="fig|153151.4.peg.1281"/>
<sequence>MLNNPQAYYVQRGETIDFTNTGSTDIKANDVVPLATRIGVAGCDIPVGATGSVHVVGVYDIPASTGEAFTVGQVVYWNGTALTATADGNVPAGWVVEAKAASKSVARVKIG</sequence>
<organism evidence="1 2">
    <name type="scientific">Parageobacillus toebii</name>
    <dbReference type="NCBI Taxonomy" id="153151"/>
    <lineage>
        <taxon>Bacteria</taxon>
        <taxon>Bacillati</taxon>
        <taxon>Bacillota</taxon>
        <taxon>Bacilli</taxon>
        <taxon>Bacillales</taxon>
        <taxon>Anoxybacillaceae</taxon>
        <taxon>Parageobacillus</taxon>
    </lineage>
</organism>
<dbReference type="PIRSF" id="PIRSF030771">
    <property type="entry name" value="UCP030771"/>
    <property type="match status" value="1"/>
</dbReference>
<dbReference type="EMBL" id="LQYW01000149">
    <property type="protein sequence ID" value="KYD24608.1"/>
    <property type="molecule type" value="Genomic_DNA"/>
</dbReference>
<dbReference type="Pfam" id="PF09956">
    <property type="entry name" value="Phage_cement_2"/>
    <property type="match status" value="1"/>
</dbReference>
<proteinExistence type="predicted"/>
<dbReference type="AlphaFoldDB" id="A0A150MJI3"/>
<evidence type="ECO:0000313" key="2">
    <source>
        <dbReference type="Proteomes" id="UP000075324"/>
    </source>
</evidence>
<gene>
    <name evidence="1" type="ORF">B4110_0617</name>
</gene>